<gene>
    <name evidence="2" type="ORF">S06H3_26759</name>
</gene>
<proteinExistence type="predicted"/>
<name>X1MHG4_9ZZZZ</name>
<feature type="transmembrane region" description="Helical" evidence="1">
    <location>
        <begin position="101"/>
        <end position="118"/>
    </location>
</feature>
<dbReference type="EMBL" id="BARV01015488">
    <property type="protein sequence ID" value="GAI31077.1"/>
    <property type="molecule type" value="Genomic_DNA"/>
</dbReference>
<feature type="non-terminal residue" evidence="2">
    <location>
        <position position="149"/>
    </location>
</feature>
<organism evidence="2">
    <name type="scientific">marine sediment metagenome</name>
    <dbReference type="NCBI Taxonomy" id="412755"/>
    <lineage>
        <taxon>unclassified sequences</taxon>
        <taxon>metagenomes</taxon>
        <taxon>ecological metagenomes</taxon>
    </lineage>
</organism>
<evidence type="ECO:0000313" key="2">
    <source>
        <dbReference type="EMBL" id="GAI31077.1"/>
    </source>
</evidence>
<comment type="caution">
    <text evidence="2">The sequence shown here is derived from an EMBL/GenBank/DDBJ whole genome shotgun (WGS) entry which is preliminary data.</text>
</comment>
<evidence type="ECO:0000256" key="1">
    <source>
        <dbReference type="SAM" id="Phobius"/>
    </source>
</evidence>
<feature type="transmembrane region" description="Helical" evidence="1">
    <location>
        <begin position="130"/>
        <end position="147"/>
    </location>
</feature>
<protein>
    <recommendedName>
        <fullName evidence="3">Glycosyltransferase RgtA/B/C/D-like domain-containing protein</fullName>
    </recommendedName>
</protein>
<feature type="transmembrane region" description="Helical" evidence="1">
    <location>
        <begin position="6"/>
        <end position="25"/>
    </location>
</feature>
<accession>X1MHG4</accession>
<reference evidence="2" key="1">
    <citation type="journal article" date="2014" name="Front. Microbiol.">
        <title>High frequency of phylogenetically diverse reductive dehalogenase-homologous genes in deep subseafloor sedimentary metagenomes.</title>
        <authorList>
            <person name="Kawai M."/>
            <person name="Futagami T."/>
            <person name="Toyoda A."/>
            <person name="Takaki Y."/>
            <person name="Nishi S."/>
            <person name="Hori S."/>
            <person name="Arai W."/>
            <person name="Tsubouchi T."/>
            <person name="Morono Y."/>
            <person name="Uchiyama I."/>
            <person name="Ito T."/>
            <person name="Fujiyama A."/>
            <person name="Inagaki F."/>
            <person name="Takami H."/>
        </authorList>
    </citation>
    <scope>NUCLEOTIDE SEQUENCE</scope>
    <source>
        <strain evidence="2">Expedition CK06-06</strain>
    </source>
</reference>
<keyword evidence="1" id="KW-0472">Membrane</keyword>
<sequence length="149" mass="17089">MKTKSIRYILILSFLFYSIPCLICLHPDSPDEVDYHYTSTLLSQTGRIWFESKGDVIFGEEGFIPRHFSYNLNGKVVPHGSPGFIIFLALLKLLLPDYIEILVNPLLAVTCIYLIYRISRIIFDDEKKSLYASILFASMPLTLRSAYSI</sequence>
<evidence type="ECO:0008006" key="3">
    <source>
        <dbReference type="Google" id="ProtNLM"/>
    </source>
</evidence>
<dbReference type="AlphaFoldDB" id="X1MHG4"/>
<keyword evidence="1" id="KW-1133">Transmembrane helix</keyword>
<keyword evidence="1" id="KW-0812">Transmembrane</keyword>